<proteinExistence type="predicted"/>
<evidence type="ECO:0000313" key="2">
    <source>
        <dbReference type="EMBL" id="TDS56898.1"/>
    </source>
</evidence>
<feature type="chain" id="PRO_5020560578" description="Outer membrane protein" evidence="1">
    <location>
        <begin position="21"/>
        <end position="209"/>
    </location>
</feature>
<dbReference type="AlphaFoldDB" id="A0A4R7ETM8"/>
<keyword evidence="3" id="KW-1185">Reference proteome</keyword>
<dbReference type="Gene3D" id="2.40.160.20">
    <property type="match status" value="1"/>
</dbReference>
<dbReference type="InterPro" id="IPR011250">
    <property type="entry name" value="OMP/PagP_B-barrel"/>
</dbReference>
<evidence type="ECO:0000256" key="1">
    <source>
        <dbReference type="SAM" id="SignalP"/>
    </source>
</evidence>
<comment type="caution">
    <text evidence="2">The sequence shown here is derived from an EMBL/GenBank/DDBJ whole genome shotgun (WGS) entry which is preliminary data.</text>
</comment>
<dbReference type="SUPFAM" id="SSF56925">
    <property type="entry name" value="OMPA-like"/>
    <property type="match status" value="1"/>
</dbReference>
<feature type="signal peptide" evidence="1">
    <location>
        <begin position="1"/>
        <end position="20"/>
    </location>
</feature>
<sequence>MLQKILFLTAIFTITSFAYAQNAKIYNHENRFRGDYPLKVNLQMTMLDTDYSLKEPGTFNELNMVTIPKLSFEYYIGHNLSLKLSGLLNEIKVGQVVNNQVVNEKFNVFSTDLVALYSLGGLFNIPIVDPYIETGFGYTQFNKDSKAMYNLGVGINIWLLDTGLFRRGQYTKDMLINRFGLNFEVLGQKNLSDGPGSNLQISGGVFFVF</sequence>
<keyword evidence="1" id="KW-0732">Signal</keyword>
<protein>
    <recommendedName>
        <fullName evidence="4">Outer membrane protein</fullName>
    </recommendedName>
</protein>
<evidence type="ECO:0000313" key="3">
    <source>
        <dbReference type="Proteomes" id="UP000295215"/>
    </source>
</evidence>
<organism evidence="2 3">
    <name type="scientific">Myroides indicus</name>
    <dbReference type="NCBI Taxonomy" id="1323422"/>
    <lineage>
        <taxon>Bacteria</taxon>
        <taxon>Pseudomonadati</taxon>
        <taxon>Bacteroidota</taxon>
        <taxon>Flavobacteriia</taxon>
        <taxon>Flavobacteriales</taxon>
        <taxon>Flavobacteriaceae</taxon>
        <taxon>Myroides</taxon>
    </lineage>
</organism>
<dbReference type="EMBL" id="SOAG01000018">
    <property type="protein sequence ID" value="TDS56898.1"/>
    <property type="molecule type" value="Genomic_DNA"/>
</dbReference>
<accession>A0A4R7ETM8</accession>
<name>A0A4R7ETM8_9FLAO</name>
<evidence type="ECO:0008006" key="4">
    <source>
        <dbReference type="Google" id="ProtNLM"/>
    </source>
</evidence>
<dbReference type="Proteomes" id="UP000295215">
    <property type="component" value="Unassembled WGS sequence"/>
</dbReference>
<gene>
    <name evidence="2" type="ORF">C8P70_11847</name>
</gene>
<reference evidence="2 3" key="1">
    <citation type="submission" date="2019-03" db="EMBL/GenBank/DDBJ databases">
        <title>Genomic Encyclopedia of Archaeal and Bacterial Type Strains, Phase II (KMG-II): from individual species to whole genera.</title>
        <authorList>
            <person name="Goeker M."/>
        </authorList>
    </citation>
    <scope>NUCLEOTIDE SEQUENCE [LARGE SCALE GENOMIC DNA]</scope>
    <source>
        <strain evidence="2 3">DSM 28213</strain>
    </source>
</reference>